<evidence type="ECO:0000313" key="2">
    <source>
        <dbReference type="EMBL" id="CAB5025851.1"/>
    </source>
</evidence>
<gene>
    <name evidence="2" type="ORF">UFOPK4061_01672</name>
</gene>
<feature type="region of interest" description="Disordered" evidence="1">
    <location>
        <begin position="32"/>
        <end position="73"/>
    </location>
</feature>
<reference evidence="2" key="1">
    <citation type="submission" date="2020-05" db="EMBL/GenBank/DDBJ databases">
        <authorList>
            <person name="Chiriac C."/>
            <person name="Salcher M."/>
            <person name="Ghai R."/>
            <person name="Kavagutti S V."/>
        </authorList>
    </citation>
    <scope>NUCLEOTIDE SEQUENCE</scope>
</reference>
<protein>
    <submittedName>
        <fullName evidence="2">Unannotated protein</fullName>
    </submittedName>
</protein>
<dbReference type="EMBL" id="CAFBPD010000333">
    <property type="protein sequence ID" value="CAB5025851.1"/>
    <property type="molecule type" value="Genomic_DNA"/>
</dbReference>
<feature type="compositionally biased region" description="Basic and acidic residues" evidence="1">
    <location>
        <begin position="64"/>
        <end position="73"/>
    </location>
</feature>
<evidence type="ECO:0000256" key="1">
    <source>
        <dbReference type="SAM" id="MobiDB-lite"/>
    </source>
</evidence>
<organism evidence="2">
    <name type="scientific">freshwater metagenome</name>
    <dbReference type="NCBI Taxonomy" id="449393"/>
    <lineage>
        <taxon>unclassified sequences</taxon>
        <taxon>metagenomes</taxon>
        <taxon>ecological metagenomes</taxon>
    </lineage>
</organism>
<proteinExistence type="predicted"/>
<accession>A0A6J7RAZ3</accession>
<sequence length="94" mass="9878">MPDIGGVGEFDELLDETLAAVVGRVRLAGDDELDGPLGIEEQGTQPVLVTEHEGQSLVRRHSPGKADGEDIGVENRVDPAEFCLCGAAAEPRLA</sequence>
<name>A0A6J7RAZ3_9ZZZZ</name>
<dbReference type="AlphaFoldDB" id="A0A6J7RAZ3"/>